<dbReference type="GO" id="GO:0016788">
    <property type="term" value="F:hydrolase activity, acting on ester bonds"/>
    <property type="evidence" value="ECO:0007669"/>
    <property type="project" value="InterPro"/>
</dbReference>
<evidence type="ECO:0000313" key="3">
    <source>
        <dbReference type="Proteomes" id="UP000033682"/>
    </source>
</evidence>
<dbReference type="PIRSF" id="PIRSF005902">
    <property type="entry name" value="DNase_TatD"/>
    <property type="match status" value="1"/>
</dbReference>
<dbReference type="InterPro" id="IPR032466">
    <property type="entry name" value="Metal_Hydrolase"/>
</dbReference>
<dbReference type="PATRIC" id="fig|303541.3.peg.812"/>
<dbReference type="Gene3D" id="3.20.20.140">
    <property type="entry name" value="Metal-dependent hydrolases"/>
    <property type="match status" value="1"/>
</dbReference>
<feature type="binding site" evidence="1">
    <location>
        <position position="78"/>
    </location>
    <ligand>
        <name>a divalent metal cation</name>
        <dbReference type="ChEBI" id="CHEBI:60240"/>
        <label>1</label>
    </ligand>
</feature>
<accession>A0A0F4LS34</accession>
<dbReference type="RefSeq" id="WP_046306837.1">
    <property type="nucleotide sequence ID" value="NZ_KQ034000.1"/>
</dbReference>
<evidence type="ECO:0000313" key="2">
    <source>
        <dbReference type="EMBL" id="KJY61375.1"/>
    </source>
</evidence>
<comment type="caution">
    <text evidence="2">The sequence shown here is derived from an EMBL/GenBank/DDBJ whole genome shotgun (WGS) entry which is preliminary data.</text>
</comment>
<protein>
    <submittedName>
        <fullName evidence="2">Hydrolase, TatD family</fullName>
    </submittedName>
</protein>
<feature type="binding site" evidence="1">
    <location>
        <position position="6"/>
    </location>
    <ligand>
        <name>a divalent metal cation</name>
        <dbReference type="ChEBI" id="CHEBI:60240"/>
        <label>1</label>
    </ligand>
</feature>
<dbReference type="SUPFAM" id="SSF51556">
    <property type="entry name" value="Metallo-dependent hydrolases"/>
    <property type="match status" value="1"/>
</dbReference>
<dbReference type="Proteomes" id="UP000033682">
    <property type="component" value="Unassembled WGS sequence"/>
</dbReference>
<organism evidence="2 3">
    <name type="scientific">Lactobacillus apis</name>
    <dbReference type="NCBI Taxonomy" id="303541"/>
    <lineage>
        <taxon>Bacteria</taxon>
        <taxon>Bacillati</taxon>
        <taxon>Bacillota</taxon>
        <taxon>Bacilli</taxon>
        <taxon>Lactobacillales</taxon>
        <taxon>Lactobacillaceae</taxon>
        <taxon>Lactobacillus</taxon>
    </lineage>
</organism>
<dbReference type="STRING" id="303541.JF72_06560"/>
<feature type="binding site" evidence="1">
    <location>
        <position position="114"/>
    </location>
    <ligand>
        <name>a divalent metal cation</name>
        <dbReference type="ChEBI" id="CHEBI:60240"/>
        <label>2</label>
    </ligand>
</feature>
<sequence length="239" mass="27443">MLIDAHCHLASNQELAQLQIKQQIKAIINCQTPEEWQINSKLTMHMQPLSFGIHPWDVNKLKFEEIVPYLKLADAVGEIGLDSVWTKNDMALQTKTFRKQLAWAAKKQKPVILHTKGCEKEILAIIRQYPNNYFVHWYDCRKYQKDYIDLDCYFSICLDIIDNPAVIKLAQSVPLDHLLIETDGLNSVEWLLNKPVSVTDYSGILKQTLTALAHLRHIDSNKLATILGKNLIHFLGQAK</sequence>
<dbReference type="EMBL" id="JXLG01000005">
    <property type="protein sequence ID" value="KJY61375.1"/>
    <property type="molecule type" value="Genomic_DNA"/>
</dbReference>
<feature type="binding site" evidence="1">
    <location>
        <position position="8"/>
    </location>
    <ligand>
        <name>a divalent metal cation</name>
        <dbReference type="ChEBI" id="CHEBI:60240"/>
        <label>1</label>
    </ligand>
</feature>
<keyword evidence="2" id="KW-0378">Hydrolase</keyword>
<dbReference type="PANTHER" id="PTHR46124:SF2">
    <property type="entry name" value="D-AMINOACYL-TRNA DEACYLASE"/>
    <property type="match status" value="1"/>
</dbReference>
<reference evidence="2 3" key="1">
    <citation type="submission" date="2015-01" db="EMBL/GenBank/DDBJ databases">
        <title>Comparative genomics of the lactic acid bacteria isolated from the honey bee gut.</title>
        <authorList>
            <person name="Ellegaard K.M."/>
            <person name="Tamarit D."/>
            <person name="Javelind E."/>
            <person name="Olofsson T."/>
            <person name="Andersson S.G."/>
            <person name="Vasquez A."/>
        </authorList>
    </citation>
    <scope>NUCLEOTIDE SEQUENCE [LARGE SCALE GENOMIC DNA]</scope>
    <source>
        <strain evidence="2 3">Hma11</strain>
    </source>
</reference>
<dbReference type="AlphaFoldDB" id="A0A0F4LS34"/>
<dbReference type="GO" id="GO:0046872">
    <property type="term" value="F:metal ion binding"/>
    <property type="evidence" value="ECO:0007669"/>
    <property type="project" value="UniProtKB-KW"/>
</dbReference>
<keyword evidence="1" id="KW-0479">Metal-binding</keyword>
<dbReference type="InterPro" id="IPR001130">
    <property type="entry name" value="TatD-like"/>
</dbReference>
<name>A0A0F4LS34_9LACO</name>
<dbReference type="PANTHER" id="PTHR46124">
    <property type="entry name" value="D-AMINOACYL-TRNA DEACYLASE"/>
    <property type="match status" value="1"/>
</dbReference>
<gene>
    <name evidence="2" type="ORF">JF72_06560</name>
</gene>
<keyword evidence="3" id="KW-1185">Reference proteome</keyword>
<dbReference type="HOGENOM" id="CLU_031506_5_0_9"/>
<feature type="binding site" evidence="1">
    <location>
        <position position="183"/>
    </location>
    <ligand>
        <name>a divalent metal cation</name>
        <dbReference type="ChEBI" id="CHEBI:60240"/>
        <label>1</label>
    </ligand>
</feature>
<dbReference type="Pfam" id="PF01026">
    <property type="entry name" value="TatD_DNase"/>
    <property type="match status" value="1"/>
</dbReference>
<feature type="binding site" evidence="1">
    <location>
        <position position="136"/>
    </location>
    <ligand>
        <name>a divalent metal cation</name>
        <dbReference type="ChEBI" id="CHEBI:60240"/>
        <label>2</label>
    </ligand>
</feature>
<proteinExistence type="predicted"/>
<evidence type="ECO:0000256" key="1">
    <source>
        <dbReference type="PIRSR" id="PIRSR005902-1"/>
    </source>
</evidence>